<keyword evidence="3" id="KW-0813">Transport</keyword>
<evidence type="ECO:0000256" key="5">
    <source>
        <dbReference type="ARBA" id="ARBA00022692"/>
    </source>
</evidence>
<keyword evidence="6 8" id="KW-1133">Transmembrane helix</keyword>
<dbReference type="InterPro" id="IPR037294">
    <property type="entry name" value="ABC_BtuC-like"/>
</dbReference>
<name>A0ABW1A8J8_9ACTN</name>
<dbReference type="Pfam" id="PF01032">
    <property type="entry name" value="FecCD"/>
    <property type="match status" value="1"/>
</dbReference>
<feature type="transmembrane region" description="Helical" evidence="8">
    <location>
        <begin position="129"/>
        <end position="161"/>
    </location>
</feature>
<feature type="transmembrane region" description="Helical" evidence="8">
    <location>
        <begin position="219"/>
        <end position="237"/>
    </location>
</feature>
<protein>
    <submittedName>
        <fullName evidence="9">FecCD family ABC transporter permease</fullName>
    </submittedName>
</protein>
<evidence type="ECO:0000313" key="10">
    <source>
        <dbReference type="Proteomes" id="UP001596074"/>
    </source>
</evidence>
<dbReference type="RefSeq" id="WP_378287766.1">
    <property type="nucleotide sequence ID" value="NZ_JBHSON010000076.1"/>
</dbReference>
<dbReference type="PANTHER" id="PTHR30472:SF24">
    <property type="entry name" value="FERRIC ENTEROBACTIN TRANSPORT SYSTEM PERMEASE PROTEIN FEPG"/>
    <property type="match status" value="1"/>
</dbReference>
<feature type="transmembrane region" description="Helical" evidence="8">
    <location>
        <begin position="88"/>
        <end position="109"/>
    </location>
</feature>
<dbReference type="InterPro" id="IPR000522">
    <property type="entry name" value="ABC_transptr_permease_BtuC"/>
</dbReference>
<sequence length="356" mass="36012">MKALGASAGPRMDKGSGRVVRAGSVSVRFDPRIAAVSAALLAVACGAAVFVVGTGDFPISPAEVVQVLVGQGDKATEFIVTKLRLPRAVVGLLAGLALGMSGAVFQSMSRNPLGSPDLIGFTTGSATGALLQILVFGGGFVAIAASSVLGAVVTALAVYLIAYKGGGVHGMRLVLVGVGAAAMLEAFNSYLITRAELRDAYEAAFWLTGSLNGRGWDQAVPLALALLVLVPMALLFARQLGMGELGDEAAQALGVPVQRARAMLVVAGVGLCAAATASVGPVPFVALAAPQLVRRLTRRTGPHLLSAGLMGAALLVCGDLVSLRLPVALPVGVVTGVLGGLYLVWLLSTKGRRGMP</sequence>
<dbReference type="EMBL" id="JBHSON010000076">
    <property type="protein sequence ID" value="MFC5751804.1"/>
    <property type="molecule type" value="Genomic_DNA"/>
</dbReference>
<comment type="similarity">
    <text evidence="2">Belongs to the binding-protein-dependent transport system permease family. FecCD subfamily.</text>
</comment>
<dbReference type="Gene3D" id="1.10.3470.10">
    <property type="entry name" value="ABC transporter involved in vitamin B12 uptake, BtuC"/>
    <property type="match status" value="1"/>
</dbReference>
<accession>A0ABW1A8J8</accession>
<evidence type="ECO:0000256" key="8">
    <source>
        <dbReference type="SAM" id="Phobius"/>
    </source>
</evidence>
<evidence type="ECO:0000256" key="1">
    <source>
        <dbReference type="ARBA" id="ARBA00004651"/>
    </source>
</evidence>
<comment type="caution">
    <text evidence="9">The sequence shown here is derived from an EMBL/GenBank/DDBJ whole genome shotgun (WGS) entry which is preliminary data.</text>
</comment>
<dbReference type="Proteomes" id="UP001596074">
    <property type="component" value="Unassembled WGS sequence"/>
</dbReference>
<keyword evidence="10" id="KW-1185">Reference proteome</keyword>
<evidence type="ECO:0000313" key="9">
    <source>
        <dbReference type="EMBL" id="MFC5751804.1"/>
    </source>
</evidence>
<feature type="transmembrane region" description="Helical" evidence="8">
    <location>
        <begin position="304"/>
        <end position="321"/>
    </location>
</feature>
<feature type="transmembrane region" description="Helical" evidence="8">
    <location>
        <begin position="327"/>
        <end position="347"/>
    </location>
</feature>
<dbReference type="CDD" id="cd06550">
    <property type="entry name" value="TM_ABC_iron-siderophores_like"/>
    <property type="match status" value="1"/>
</dbReference>
<evidence type="ECO:0000256" key="4">
    <source>
        <dbReference type="ARBA" id="ARBA00022475"/>
    </source>
</evidence>
<dbReference type="PANTHER" id="PTHR30472">
    <property type="entry name" value="FERRIC ENTEROBACTIN TRANSPORT SYSTEM PERMEASE PROTEIN"/>
    <property type="match status" value="1"/>
</dbReference>
<evidence type="ECO:0000256" key="6">
    <source>
        <dbReference type="ARBA" id="ARBA00022989"/>
    </source>
</evidence>
<feature type="transmembrane region" description="Helical" evidence="8">
    <location>
        <begin position="173"/>
        <end position="192"/>
    </location>
</feature>
<organism evidence="9 10">
    <name type="scientific">Actinomadura rugatobispora</name>
    <dbReference type="NCBI Taxonomy" id="1994"/>
    <lineage>
        <taxon>Bacteria</taxon>
        <taxon>Bacillati</taxon>
        <taxon>Actinomycetota</taxon>
        <taxon>Actinomycetes</taxon>
        <taxon>Streptosporangiales</taxon>
        <taxon>Thermomonosporaceae</taxon>
        <taxon>Actinomadura</taxon>
    </lineage>
</organism>
<gene>
    <name evidence="9" type="ORF">ACFPZN_39860</name>
</gene>
<comment type="subcellular location">
    <subcellularLocation>
        <location evidence="1">Cell membrane</location>
        <topology evidence="1">Multi-pass membrane protein</topology>
    </subcellularLocation>
</comment>
<feature type="transmembrane region" description="Helical" evidence="8">
    <location>
        <begin position="33"/>
        <end position="52"/>
    </location>
</feature>
<keyword evidence="5 8" id="KW-0812">Transmembrane</keyword>
<keyword evidence="7 8" id="KW-0472">Membrane</keyword>
<proteinExistence type="inferred from homology"/>
<evidence type="ECO:0000256" key="2">
    <source>
        <dbReference type="ARBA" id="ARBA00007935"/>
    </source>
</evidence>
<evidence type="ECO:0000256" key="7">
    <source>
        <dbReference type="ARBA" id="ARBA00023136"/>
    </source>
</evidence>
<reference evidence="10" key="1">
    <citation type="journal article" date="2019" name="Int. J. Syst. Evol. Microbiol.">
        <title>The Global Catalogue of Microorganisms (GCM) 10K type strain sequencing project: providing services to taxonomists for standard genome sequencing and annotation.</title>
        <authorList>
            <consortium name="The Broad Institute Genomics Platform"/>
            <consortium name="The Broad Institute Genome Sequencing Center for Infectious Disease"/>
            <person name="Wu L."/>
            <person name="Ma J."/>
        </authorList>
    </citation>
    <scope>NUCLEOTIDE SEQUENCE [LARGE SCALE GENOMIC DNA]</scope>
    <source>
        <strain evidence="10">KCTC 42087</strain>
    </source>
</reference>
<evidence type="ECO:0000256" key="3">
    <source>
        <dbReference type="ARBA" id="ARBA00022448"/>
    </source>
</evidence>
<dbReference type="SUPFAM" id="SSF81345">
    <property type="entry name" value="ABC transporter involved in vitamin B12 uptake, BtuC"/>
    <property type="match status" value="1"/>
</dbReference>
<keyword evidence="4" id="KW-1003">Cell membrane</keyword>